<sequence length="54" mass="5651">MAVQAAASSASSAPVATITSHDTSKALRSRPDRARPRSSAGTDTSVRYRFETIG</sequence>
<reference evidence="3" key="1">
    <citation type="submission" date="2015-03" db="EMBL/GenBank/DDBJ databases">
        <authorList>
            <consortium name="Pathogen Informatics"/>
        </authorList>
    </citation>
    <scope>NUCLEOTIDE SEQUENCE [LARGE SCALE GENOMIC DNA]</scope>
    <source>
        <strain evidence="3">N09902308</strain>
    </source>
</reference>
<accession>A0A916PH11</accession>
<feature type="region of interest" description="Disordered" evidence="1">
    <location>
        <begin position="1"/>
        <end position="54"/>
    </location>
</feature>
<evidence type="ECO:0000256" key="1">
    <source>
        <dbReference type="SAM" id="MobiDB-lite"/>
    </source>
</evidence>
<comment type="caution">
    <text evidence="2">The sequence shown here is derived from an EMBL/GenBank/DDBJ whole genome shotgun (WGS) entry which is preliminary data.</text>
</comment>
<name>A0A916PH11_MYCTX</name>
<dbReference type="AlphaFoldDB" id="A0A916PH11"/>
<evidence type="ECO:0000313" key="3">
    <source>
        <dbReference type="Proteomes" id="UP000039021"/>
    </source>
</evidence>
<dbReference type="EMBL" id="CSBK01001958">
    <property type="protein sequence ID" value="COZ34304.1"/>
    <property type="molecule type" value="Genomic_DNA"/>
</dbReference>
<organism evidence="2 3">
    <name type="scientific">Mycobacterium tuberculosis</name>
    <dbReference type="NCBI Taxonomy" id="1773"/>
    <lineage>
        <taxon>Bacteria</taxon>
        <taxon>Bacillati</taxon>
        <taxon>Actinomycetota</taxon>
        <taxon>Actinomycetes</taxon>
        <taxon>Mycobacteriales</taxon>
        <taxon>Mycobacteriaceae</taxon>
        <taxon>Mycobacterium</taxon>
        <taxon>Mycobacterium tuberculosis complex</taxon>
    </lineage>
</organism>
<evidence type="ECO:0000313" key="2">
    <source>
        <dbReference type="EMBL" id="COZ34304.1"/>
    </source>
</evidence>
<protein>
    <submittedName>
        <fullName evidence="2">Uncharacterized protein</fullName>
    </submittedName>
</protein>
<feature type="compositionally biased region" description="Basic and acidic residues" evidence="1">
    <location>
        <begin position="22"/>
        <end position="35"/>
    </location>
</feature>
<proteinExistence type="predicted"/>
<feature type="compositionally biased region" description="Low complexity" evidence="1">
    <location>
        <begin position="1"/>
        <end position="13"/>
    </location>
</feature>
<dbReference type="Proteomes" id="UP000039021">
    <property type="component" value="Unassembled WGS sequence"/>
</dbReference>
<gene>
    <name evidence="2" type="ORF">ERS007739_03645</name>
</gene>